<keyword evidence="1" id="KW-0732">Signal</keyword>
<comment type="caution">
    <text evidence="2">The sequence shown here is derived from an EMBL/GenBank/DDBJ whole genome shotgun (WGS) entry which is preliminary data.</text>
</comment>
<protein>
    <submittedName>
        <fullName evidence="2">Uncharacterized protein</fullName>
    </submittedName>
</protein>
<dbReference type="EMBL" id="SLWV01000005">
    <property type="protein sequence ID" value="TCO77972.1"/>
    <property type="molecule type" value="Genomic_DNA"/>
</dbReference>
<reference evidence="2 3" key="1">
    <citation type="submission" date="2019-03" db="EMBL/GenBank/DDBJ databases">
        <title>Genomic Encyclopedia of Type Strains, Phase IV (KMG-IV): sequencing the most valuable type-strain genomes for metagenomic binning, comparative biology and taxonomic classification.</title>
        <authorList>
            <person name="Goeker M."/>
        </authorList>
    </citation>
    <scope>NUCLEOTIDE SEQUENCE [LARGE SCALE GENOMIC DNA]</scope>
    <source>
        <strain evidence="2 3">DSM 102940</strain>
    </source>
</reference>
<dbReference type="Proteomes" id="UP000294919">
    <property type="component" value="Unassembled WGS sequence"/>
</dbReference>
<feature type="chain" id="PRO_5039113586" evidence="1">
    <location>
        <begin position="21"/>
        <end position="464"/>
    </location>
</feature>
<gene>
    <name evidence="2" type="ORF">EV214_10568</name>
</gene>
<evidence type="ECO:0000313" key="2">
    <source>
        <dbReference type="EMBL" id="TCO77972.1"/>
    </source>
</evidence>
<dbReference type="PROSITE" id="PS51257">
    <property type="entry name" value="PROKAR_LIPOPROTEIN"/>
    <property type="match status" value="1"/>
</dbReference>
<keyword evidence="3" id="KW-1185">Reference proteome</keyword>
<sequence>MKKKAVLIGLCISLALTGTACQVKESNLGNQVESLKTNEVSGDKVGNMSIARIKQILQKIKDIDDADNGKMWGIPLATRIMVVDSDTRKVITTEADTKGNFKKIDNNLYEGQLPDDIGLANSTIEYGEKQWAMVIYTESDDESDTLVTYVHEMFHNVQKELGQDGDSTSAEDGSGYYDNSHMDEMDARIYLKLEWEALHKGLESSGKEKKKAIADALTFRLARRSEYNSAKDENIHEIQEGMAEYTGNKLVYSTDDLMNRILHSHWKRFLNEKITNTLVRSFGYHSGVLYGLLLDECSSKWRRSIEYDSDLGEILREQYAINLSDLSLKESEKRYNYEGIYQYEYKRNKEREKITSKYTEKFINGAILQLNLNHPQIVFNPNNIWALKGHGSVYVTAEIKDDFGKIDVKKGGLLLSSDWNKAVVSSENIQISGSNITGDGWILKLKAGYTLKEKKNGCYIIEKK</sequence>
<evidence type="ECO:0000313" key="3">
    <source>
        <dbReference type="Proteomes" id="UP000294919"/>
    </source>
</evidence>
<feature type="signal peptide" evidence="1">
    <location>
        <begin position="1"/>
        <end position="20"/>
    </location>
</feature>
<dbReference type="RefSeq" id="WP_132243599.1">
    <property type="nucleotide sequence ID" value="NZ_SLWV01000005.1"/>
</dbReference>
<name>A0A4R2KY06_9FIRM</name>
<accession>A0A4R2KY06</accession>
<proteinExistence type="predicted"/>
<organism evidence="2 3">
    <name type="scientific">Marinisporobacter balticus</name>
    <dbReference type="NCBI Taxonomy" id="2018667"/>
    <lineage>
        <taxon>Bacteria</taxon>
        <taxon>Bacillati</taxon>
        <taxon>Bacillota</taxon>
        <taxon>Clostridia</taxon>
        <taxon>Peptostreptococcales</taxon>
        <taxon>Thermotaleaceae</taxon>
        <taxon>Marinisporobacter</taxon>
    </lineage>
</organism>
<dbReference type="OrthoDB" id="1299654at2"/>
<evidence type="ECO:0000256" key="1">
    <source>
        <dbReference type="SAM" id="SignalP"/>
    </source>
</evidence>
<dbReference type="AlphaFoldDB" id="A0A4R2KY06"/>